<evidence type="ECO:0008006" key="3">
    <source>
        <dbReference type="Google" id="ProtNLM"/>
    </source>
</evidence>
<dbReference type="AlphaFoldDB" id="E6X1P3"/>
<dbReference type="HOGENOM" id="CLU_2181100_0_0_7"/>
<dbReference type="KEGG" id="nsa:Nitsa_1789"/>
<dbReference type="Pfam" id="PF09956">
    <property type="entry name" value="Phage_cement_2"/>
    <property type="match status" value="1"/>
</dbReference>
<gene>
    <name evidence="1" type="ordered locus">Nitsa_1789</name>
</gene>
<dbReference type="InterPro" id="IPR011231">
    <property type="entry name" value="Phage_VT1-Sakai_H0018"/>
</dbReference>
<keyword evidence="2" id="KW-1185">Reference proteome</keyword>
<reference evidence="1 2" key="1">
    <citation type="journal article" date="2011" name="Stand. Genomic Sci.">
        <title>Complete genome sequence of Nitratifractor salsuginis type strain (E9I37-1).</title>
        <authorList>
            <person name="Anderson I."/>
            <person name="Sikorski J."/>
            <person name="Zeytun A."/>
            <person name="Nolan M."/>
            <person name="Lapidus A."/>
            <person name="Lucas S."/>
            <person name="Hammon N."/>
            <person name="Deshpande S."/>
            <person name="Cheng J.F."/>
            <person name="Tapia R."/>
            <person name="Han C."/>
            <person name="Goodwin L."/>
            <person name="Pitluck S."/>
            <person name="Liolios K."/>
            <person name="Pagani I."/>
            <person name="Ivanova N."/>
            <person name="Huntemann M."/>
            <person name="Mavromatis K."/>
            <person name="Ovchinikova G."/>
            <person name="Pati A."/>
            <person name="Chen A."/>
            <person name="Palaniappan K."/>
            <person name="Land M."/>
            <person name="Hauser L."/>
            <person name="Brambilla E.M."/>
            <person name="Ngatchou-Djao O.D."/>
            <person name="Rohde M."/>
            <person name="Tindall B.J."/>
            <person name="Goker M."/>
            <person name="Detter J.C."/>
            <person name="Woyke T."/>
            <person name="Bristow J."/>
            <person name="Eisen J.A."/>
            <person name="Markowitz V."/>
            <person name="Hugenholtz P."/>
            <person name="Klenk H.P."/>
            <person name="Kyrpides N.C."/>
        </authorList>
    </citation>
    <scope>NUCLEOTIDE SEQUENCE [LARGE SCALE GENOMIC DNA]</scope>
    <source>
        <strain evidence="2">DSM 16511 / JCM 12458 / E9I37-1</strain>
    </source>
</reference>
<dbReference type="STRING" id="749222.Nitsa_1789"/>
<proteinExistence type="predicted"/>
<dbReference type="EMBL" id="CP002452">
    <property type="protein sequence ID" value="ADV47034.1"/>
    <property type="molecule type" value="Genomic_DNA"/>
</dbReference>
<reference evidence="2" key="2">
    <citation type="submission" date="2011-01" db="EMBL/GenBank/DDBJ databases">
        <title>The complete genome of Nitratifractor salsuginis DSM 16511.</title>
        <authorList>
            <consortium name="US DOE Joint Genome Institute (JGI-PGF)"/>
            <person name="Lucas S."/>
            <person name="Copeland A."/>
            <person name="Lapidus A."/>
            <person name="Bruce D."/>
            <person name="Goodwin L."/>
            <person name="Pitluck S."/>
            <person name="Kyrpides N."/>
            <person name="Mavromatis K."/>
            <person name="Ivanova N."/>
            <person name="Mikhailova N."/>
            <person name="Zeytun A."/>
            <person name="Detter J.C."/>
            <person name="Tapia R."/>
            <person name="Han C."/>
            <person name="Land M."/>
            <person name="Hauser L."/>
            <person name="Markowitz V."/>
            <person name="Cheng J.-F."/>
            <person name="Hugenholtz P."/>
            <person name="Woyke T."/>
            <person name="Wu D."/>
            <person name="Tindall B."/>
            <person name="Schuetze A."/>
            <person name="Brambilla E."/>
            <person name="Klenk H.-P."/>
            <person name="Eisen J.A."/>
        </authorList>
    </citation>
    <scope>NUCLEOTIDE SEQUENCE [LARGE SCALE GENOMIC DNA]</scope>
    <source>
        <strain evidence="2">DSM 16511 / JCM 12458 / E9I37-1</strain>
    </source>
</reference>
<sequence length="109" mass="10986">MTKQARITQQADRVQMTLNTDVAVGDMVAIGADRIAVAGTTALAGEENVYYVGDVVVEATASEAIAVGDTVYLTSDGKISKTADGNTRAGFAVSAAAAAGDSVSFVLNG</sequence>
<name>E6X1P3_NITSE</name>
<evidence type="ECO:0000313" key="1">
    <source>
        <dbReference type="EMBL" id="ADV47034.1"/>
    </source>
</evidence>
<evidence type="ECO:0000313" key="2">
    <source>
        <dbReference type="Proteomes" id="UP000008633"/>
    </source>
</evidence>
<dbReference type="RefSeq" id="WP_013554719.1">
    <property type="nucleotide sequence ID" value="NC_014935.1"/>
</dbReference>
<accession>E6X1P3</accession>
<organism evidence="1 2">
    <name type="scientific">Nitratifractor salsuginis (strain DSM 16511 / JCM 12458 / E9I37-1)</name>
    <dbReference type="NCBI Taxonomy" id="749222"/>
    <lineage>
        <taxon>Bacteria</taxon>
        <taxon>Pseudomonadati</taxon>
        <taxon>Campylobacterota</taxon>
        <taxon>Epsilonproteobacteria</taxon>
        <taxon>Campylobacterales</taxon>
        <taxon>Sulfurovaceae</taxon>
        <taxon>Nitratifractor</taxon>
    </lineage>
</organism>
<dbReference type="Proteomes" id="UP000008633">
    <property type="component" value="Chromosome"/>
</dbReference>
<protein>
    <recommendedName>
        <fullName evidence="3">DUF2190 family protein</fullName>
    </recommendedName>
</protein>